<dbReference type="GO" id="GO:2000601">
    <property type="term" value="P:positive regulation of Arp2/3 complex-mediated actin nucleation"/>
    <property type="evidence" value="ECO:0007669"/>
    <property type="project" value="TreeGrafter"/>
</dbReference>
<comment type="function">
    <text evidence="2">Involved in regulation of actin and microtubule organization. Part of a WAVE complex that activates the Arp2/3 complex.</text>
</comment>
<dbReference type="GO" id="GO:0030036">
    <property type="term" value="P:actin cytoskeleton organization"/>
    <property type="evidence" value="ECO:0007669"/>
    <property type="project" value="UniProtKB-UniRule"/>
</dbReference>
<feature type="region of interest" description="Disordered" evidence="3">
    <location>
        <begin position="758"/>
        <end position="779"/>
    </location>
</feature>
<keyword evidence="2" id="KW-0009">Actin-binding</keyword>
<gene>
    <name evidence="4" type="ORF">L1049_010626</name>
</gene>
<dbReference type="GO" id="GO:0005856">
    <property type="term" value="C:cytoskeleton"/>
    <property type="evidence" value="ECO:0007669"/>
    <property type="project" value="UniProtKB-SubCell"/>
</dbReference>
<proteinExistence type="inferred from homology"/>
<dbReference type="GO" id="GO:0071933">
    <property type="term" value="F:Arp2/3 complex binding"/>
    <property type="evidence" value="ECO:0007669"/>
    <property type="project" value="TreeGrafter"/>
</dbReference>
<dbReference type="Gene3D" id="6.10.280.150">
    <property type="match status" value="1"/>
</dbReference>
<comment type="subcellular location">
    <subcellularLocation>
        <location evidence="2">Cytoplasm</location>
        <location evidence="2">Cytoskeleton</location>
    </subcellularLocation>
</comment>
<keyword evidence="5" id="KW-1185">Reference proteome</keyword>
<accession>A0AAP0R4M4</accession>
<protein>
    <recommendedName>
        <fullName evidence="2">Protein SCAR</fullName>
    </recommendedName>
    <alternativeName>
        <fullName evidence="2">Protein WAVE</fullName>
    </alternativeName>
</protein>
<dbReference type="AlphaFoldDB" id="A0AAP0R4M4"/>
<feature type="compositionally biased region" description="Polar residues" evidence="3">
    <location>
        <begin position="1072"/>
        <end position="1082"/>
    </location>
</feature>
<feature type="region of interest" description="Disordered" evidence="3">
    <location>
        <begin position="867"/>
        <end position="889"/>
    </location>
</feature>
<feature type="region of interest" description="Disordered" evidence="3">
    <location>
        <begin position="628"/>
        <end position="659"/>
    </location>
</feature>
<organism evidence="4 5">
    <name type="scientific">Liquidambar formosana</name>
    <name type="common">Formosan gum</name>
    <dbReference type="NCBI Taxonomy" id="63359"/>
    <lineage>
        <taxon>Eukaryota</taxon>
        <taxon>Viridiplantae</taxon>
        <taxon>Streptophyta</taxon>
        <taxon>Embryophyta</taxon>
        <taxon>Tracheophyta</taxon>
        <taxon>Spermatophyta</taxon>
        <taxon>Magnoliopsida</taxon>
        <taxon>eudicotyledons</taxon>
        <taxon>Gunneridae</taxon>
        <taxon>Pentapetalae</taxon>
        <taxon>Saxifragales</taxon>
        <taxon>Altingiaceae</taxon>
        <taxon>Liquidambar</taxon>
    </lineage>
</organism>
<feature type="region of interest" description="Disordered" evidence="3">
    <location>
        <begin position="1026"/>
        <end position="1103"/>
    </location>
</feature>
<name>A0AAP0R4M4_LIQFO</name>
<dbReference type="GO" id="GO:0003779">
    <property type="term" value="F:actin binding"/>
    <property type="evidence" value="ECO:0007669"/>
    <property type="project" value="UniProtKB-UniRule"/>
</dbReference>
<feature type="compositionally biased region" description="Polar residues" evidence="3">
    <location>
        <begin position="527"/>
        <end position="552"/>
    </location>
</feature>
<keyword evidence="2" id="KW-0963">Cytoplasm</keyword>
<evidence type="ECO:0000256" key="2">
    <source>
        <dbReference type="RuleBase" id="RU367034"/>
    </source>
</evidence>
<evidence type="ECO:0000313" key="5">
    <source>
        <dbReference type="Proteomes" id="UP001415857"/>
    </source>
</evidence>
<dbReference type="PANTHER" id="PTHR12902:SF33">
    <property type="entry name" value="PROTEIN SCAR3"/>
    <property type="match status" value="1"/>
</dbReference>
<evidence type="ECO:0000256" key="3">
    <source>
        <dbReference type="SAM" id="MobiDB-lite"/>
    </source>
</evidence>
<feature type="compositionally biased region" description="Basic and acidic residues" evidence="3">
    <location>
        <begin position="1086"/>
        <end position="1095"/>
    </location>
</feature>
<dbReference type="Proteomes" id="UP001415857">
    <property type="component" value="Unassembled WGS sequence"/>
</dbReference>
<comment type="similarity">
    <text evidence="1 2">Belongs to the SCAR/WAVE family.</text>
</comment>
<comment type="caution">
    <text evidence="4">The sequence shown here is derived from an EMBL/GenBank/DDBJ whole genome shotgun (WGS) entry which is preliminary data.</text>
</comment>
<feature type="compositionally biased region" description="Basic residues" evidence="3">
    <location>
        <begin position="184"/>
        <end position="197"/>
    </location>
</feature>
<dbReference type="EMBL" id="JBBPBK010000016">
    <property type="protein sequence ID" value="KAK9268184.1"/>
    <property type="molecule type" value="Genomic_DNA"/>
</dbReference>
<reference evidence="4 5" key="1">
    <citation type="journal article" date="2024" name="Plant J.">
        <title>Genome sequences and population genomics reveal climatic adaptation and genomic divergence between two closely related sweetgum species.</title>
        <authorList>
            <person name="Xu W.Q."/>
            <person name="Ren C.Q."/>
            <person name="Zhang X.Y."/>
            <person name="Comes H.P."/>
            <person name="Liu X.H."/>
            <person name="Li Y.G."/>
            <person name="Kettle C.J."/>
            <person name="Jalonen R."/>
            <person name="Gaisberger H."/>
            <person name="Ma Y.Z."/>
            <person name="Qiu Y.X."/>
        </authorList>
    </citation>
    <scope>NUCLEOTIDE SEQUENCE [LARGE SCALE GENOMIC DNA]</scope>
    <source>
        <strain evidence="4">Hangzhou</strain>
    </source>
</reference>
<sequence length="1103" mass="122492">MPLVRFEVRNEYGLGLPDLYREANREDPKAVLDGVAVAGLVGILRQLGDLAEFAAEVFHGLQEQVMTTASRSHKLRDRVQHIEDALPLLEKAVLAQTSHLHFCYTVGSEWHARIRNEQNHFIYKDLPRFIMDSYEECRDPPCLHLLDKFDSGGPGSCLSRYSDPTFFKRVSASSDEVNAERAQRNKKTRKSKKKRSWQRNGEVSHRASLSTGSGRYSIYCNFLPQVSVGKHLLLSLSPTIDTTLKSDLGDQSHSFDSKTGSGYIECVFRLSSSMQPEEQEPKESSCSRLEVQHNDTPDLAFLDEQTKVDDFPRSPLRDQTAPSSSFVTWDEKTEIVEPEGQQCYSSDEAPEVLPINSCIDTQERGDVDLRNVDQVDILFEVENTPRSISGGNQLDEIESETDNYMDALNTIESESENDFDCQTKREVEQYSSNFNNSDREDGMHEITAHNSDHEQSPQFESHSSSYCSPNKGMAWDLPDSVSSESVIHEQSPQIAGRSHPDSSTGIDLGKNGDILDGSKLESVISEPLSSGSTNPNSQNPTSDKVISSVCESQESPAEFSGVNSIKFWTNGGLLGLEPSKPPDISVSNAVSQDSGIGSKNDTISPLVPTAMLKDGGQTGKPSILVKNSNGIEEDPSSKCSTSCHNDREDGTSMKKTPWEISPANLDSKLEKSGDYYSNRFNNSHGHDLNDASVMTPGTESPVTPDVKVTFTDANQENDENSSRIFGLSHRLLVNGFRRKVSLVHDEKSELASSVKSGVFENKSGDRNGPYKTSPDTTFKGQFGNESAVDSFSSSPPLEHMKISFHPMNSFNTSKLKLKFPDESHRQEFVRDLFPSFQLVPEPFIPLHDINSDSDDDTFCRSSPYMSDDCRSHHSESNSEQWESEETPRSKDHELYDALCRISSTESVSSSLEIEGTPPGIIRMDCGLKSSYFGNGVEPSHSGSVLDLPSFDAVNPSLHQQIKYDSAPTDLLVSQYPKEPAPPMPPPPPLPPLQWRVLNSHSDVAGDEQDIMSEALSHAPDLEHLEFTVSQQQPKLQPTKQQQPKPDPTKQQQIIEEAIAFKPRSKQQDEQKLNGQQEANQAANGKGMDEKEDFLHQIRTKVSN</sequence>
<dbReference type="InterPro" id="IPR028288">
    <property type="entry name" value="SCAR/WAVE_fam"/>
</dbReference>
<dbReference type="PANTHER" id="PTHR12902">
    <property type="entry name" value="WASP-1"/>
    <property type="match status" value="1"/>
</dbReference>
<dbReference type="GO" id="GO:0034237">
    <property type="term" value="F:protein kinase A regulatory subunit binding"/>
    <property type="evidence" value="ECO:0007669"/>
    <property type="project" value="TreeGrafter"/>
</dbReference>
<feature type="compositionally biased region" description="Low complexity" evidence="3">
    <location>
        <begin position="1030"/>
        <end position="1052"/>
    </location>
</feature>
<feature type="compositionally biased region" description="Polar residues" evidence="3">
    <location>
        <begin position="480"/>
        <end position="493"/>
    </location>
</feature>
<evidence type="ECO:0000256" key="1">
    <source>
        <dbReference type="ARBA" id="ARBA00006993"/>
    </source>
</evidence>
<feature type="region of interest" description="Disordered" evidence="3">
    <location>
        <begin position="450"/>
        <end position="552"/>
    </location>
</feature>
<feature type="region of interest" description="Disordered" evidence="3">
    <location>
        <begin position="177"/>
        <end position="208"/>
    </location>
</feature>
<keyword evidence="2" id="KW-0206">Cytoskeleton</keyword>
<evidence type="ECO:0000313" key="4">
    <source>
        <dbReference type="EMBL" id="KAK9268184.1"/>
    </source>
</evidence>
<feature type="compositionally biased region" description="Basic and acidic residues" evidence="3">
    <location>
        <begin position="867"/>
        <end position="876"/>
    </location>
</feature>
<dbReference type="Gene3D" id="1.20.5.340">
    <property type="match status" value="1"/>
</dbReference>
<feature type="compositionally biased region" description="Polar residues" evidence="3">
    <location>
        <begin position="456"/>
        <end position="468"/>
    </location>
</feature>